<keyword evidence="2" id="KW-1160">Virus entry into host cell</keyword>
<evidence type="ECO:0000256" key="2">
    <source>
        <dbReference type="ARBA" id="ARBA00023009"/>
    </source>
</evidence>
<evidence type="ECO:0000313" key="6">
    <source>
        <dbReference type="EMBL" id="CAB4133841.1"/>
    </source>
</evidence>
<evidence type="ECO:0000256" key="3">
    <source>
        <dbReference type="ARBA" id="ARBA00023219"/>
    </source>
</evidence>
<feature type="region of interest" description="Disordered" evidence="4">
    <location>
        <begin position="444"/>
        <end position="481"/>
    </location>
</feature>
<keyword evidence="1" id="KW-1188">Viral release from host cell</keyword>
<reference evidence="6" key="1">
    <citation type="submission" date="2020-04" db="EMBL/GenBank/DDBJ databases">
        <authorList>
            <person name="Chiriac C."/>
            <person name="Salcher M."/>
            <person name="Ghai R."/>
            <person name="Kavagutti S V."/>
        </authorList>
    </citation>
    <scope>NUCLEOTIDE SEQUENCE</scope>
</reference>
<proteinExistence type="predicted"/>
<dbReference type="EMBL" id="LR796202">
    <property type="protein sequence ID" value="CAB4126987.1"/>
    <property type="molecule type" value="Genomic_DNA"/>
</dbReference>
<dbReference type="NCBIfam" id="TIGR01537">
    <property type="entry name" value="portal_HK97"/>
    <property type="match status" value="1"/>
</dbReference>
<keyword evidence="3" id="KW-0231">Viral genome packaging</keyword>
<dbReference type="InterPro" id="IPR006944">
    <property type="entry name" value="Phage/GTA_portal"/>
</dbReference>
<evidence type="ECO:0000256" key="1">
    <source>
        <dbReference type="ARBA" id="ARBA00022950"/>
    </source>
</evidence>
<gene>
    <name evidence="6" type="ORF">UFOVP262_43</name>
    <name evidence="5" type="ORF">UFOVP90_50</name>
</gene>
<dbReference type="InterPro" id="IPR006427">
    <property type="entry name" value="Portal_HK97"/>
</dbReference>
<keyword evidence="1" id="KW-0118">Viral capsid assembly</keyword>
<sequence>MGILDIFKSKTTKESNTLFGQTQLGNQIVRTNQNGQQGSAFQLLYVTTSSVTNAGRIVDMSVLSRNSTIMSCVGVKARALAQCGISVMYKCDDGTFVDAIKSDLPGARDKAKARQVLGLIQDPNNFQNAYEFWYQWSMWQDLAGECFTLLLRKDNKDSMQTPIEMYNLDATLITVQMTNLRYPSYRMSTPTYGFNMDEPLLPHQVIHITEAPWQGSAGFNKGILATELVALDTDIDLYANYIMQNGAKPSGLFKTDQVIPDMKYKEIAARLKEAWASMTGSKDTDLSKPGQGMLLDQGMTFETVKMLTLQDADAAKLKDQTTKRICALFGVPAQLLGLEVGKYNNTQTLLDEFYKTTMYPMIINIEQKFNKQLFRGYPNLCLRFDTKDFLKGAALDQMNFVTAGVSAGIFTPNEAREYLNMAKVDGGDELPALNPAGISKTNVPISGKPVAKIDPIAGSSPQDTGGGGGSTAPKSAINTGK</sequence>
<feature type="compositionally biased region" description="Polar residues" evidence="4">
    <location>
        <begin position="472"/>
        <end position="481"/>
    </location>
</feature>
<evidence type="ECO:0000256" key="4">
    <source>
        <dbReference type="SAM" id="MobiDB-lite"/>
    </source>
</evidence>
<protein>
    <submittedName>
        <fullName evidence="6">COG4695 Phage-related protein</fullName>
    </submittedName>
</protein>
<name>A0A6J5LI35_9CAUD</name>
<accession>A0A6J5LI35</accession>
<keyword evidence="2" id="KW-1162">Viral penetration into host cytoplasm</keyword>
<dbReference type="EMBL" id="LR796276">
    <property type="protein sequence ID" value="CAB4133841.1"/>
    <property type="molecule type" value="Genomic_DNA"/>
</dbReference>
<organism evidence="6">
    <name type="scientific">uncultured Caudovirales phage</name>
    <dbReference type="NCBI Taxonomy" id="2100421"/>
    <lineage>
        <taxon>Viruses</taxon>
        <taxon>Duplodnaviria</taxon>
        <taxon>Heunggongvirae</taxon>
        <taxon>Uroviricota</taxon>
        <taxon>Caudoviricetes</taxon>
        <taxon>Peduoviridae</taxon>
        <taxon>Maltschvirus</taxon>
        <taxon>Maltschvirus maltsch</taxon>
    </lineage>
</organism>
<evidence type="ECO:0000313" key="5">
    <source>
        <dbReference type="EMBL" id="CAB4126987.1"/>
    </source>
</evidence>
<keyword evidence="2" id="KW-1171">Viral genome ejection through host cell envelope</keyword>
<dbReference type="Pfam" id="PF04860">
    <property type="entry name" value="Phage_portal"/>
    <property type="match status" value="1"/>
</dbReference>